<keyword evidence="3" id="KW-1185">Reference proteome</keyword>
<keyword evidence="1" id="KW-1133">Transmembrane helix</keyword>
<gene>
    <name evidence="2" type="ORF">JKG68_26135</name>
</gene>
<keyword evidence="1" id="KW-0472">Membrane</keyword>
<evidence type="ECO:0000313" key="3">
    <source>
        <dbReference type="Proteomes" id="UP000605848"/>
    </source>
</evidence>
<evidence type="ECO:0000313" key="2">
    <source>
        <dbReference type="EMBL" id="MBL0407402.1"/>
    </source>
</evidence>
<organism evidence="2 3">
    <name type="scientific">Microvirga aerilata</name>
    <dbReference type="NCBI Taxonomy" id="670292"/>
    <lineage>
        <taxon>Bacteria</taxon>
        <taxon>Pseudomonadati</taxon>
        <taxon>Pseudomonadota</taxon>
        <taxon>Alphaproteobacteria</taxon>
        <taxon>Hyphomicrobiales</taxon>
        <taxon>Methylobacteriaceae</taxon>
        <taxon>Microvirga</taxon>
    </lineage>
</organism>
<dbReference type="AlphaFoldDB" id="A0A937D311"/>
<keyword evidence="1" id="KW-0812">Transmembrane</keyword>
<accession>A0A937D311</accession>
<dbReference type="EMBL" id="JAEQMY010000080">
    <property type="protein sequence ID" value="MBL0407402.1"/>
    <property type="molecule type" value="Genomic_DNA"/>
</dbReference>
<feature type="transmembrane region" description="Helical" evidence="1">
    <location>
        <begin position="33"/>
        <end position="54"/>
    </location>
</feature>
<dbReference type="RefSeq" id="WP_202064634.1">
    <property type="nucleotide sequence ID" value="NZ_JAEQMY010000080.1"/>
</dbReference>
<name>A0A937D311_9HYPH</name>
<dbReference type="Proteomes" id="UP000605848">
    <property type="component" value="Unassembled WGS sequence"/>
</dbReference>
<protein>
    <submittedName>
        <fullName evidence="2">Uncharacterized protein</fullName>
    </submittedName>
</protein>
<sequence length="60" mass="6330">MVFPAIEAPLYLTAIGEGDTAPLPPGTARVESLFVTVGSAIFLALLAGAVVILIRKHQRR</sequence>
<evidence type="ECO:0000256" key="1">
    <source>
        <dbReference type="SAM" id="Phobius"/>
    </source>
</evidence>
<proteinExistence type="predicted"/>
<comment type="caution">
    <text evidence="2">The sequence shown here is derived from an EMBL/GenBank/DDBJ whole genome shotgun (WGS) entry which is preliminary data.</text>
</comment>
<reference evidence="2" key="1">
    <citation type="submission" date="2021-01" db="EMBL/GenBank/DDBJ databases">
        <title>Microvirga sp.</title>
        <authorList>
            <person name="Kim M.K."/>
        </authorList>
    </citation>
    <scope>NUCLEOTIDE SEQUENCE</scope>
    <source>
        <strain evidence="2">5420S-16</strain>
    </source>
</reference>